<dbReference type="EMBL" id="ML993650">
    <property type="protein sequence ID" value="KAF2158726.1"/>
    <property type="molecule type" value="Genomic_DNA"/>
</dbReference>
<dbReference type="GeneID" id="54568005"/>
<name>A0A6A6BZ82_ZASCE</name>
<protein>
    <submittedName>
        <fullName evidence="4">Uncharacterized protein</fullName>
    </submittedName>
</protein>
<dbReference type="InterPro" id="IPR002110">
    <property type="entry name" value="Ankyrin_rpt"/>
</dbReference>
<dbReference type="RefSeq" id="XP_033659615.1">
    <property type="nucleotide sequence ID" value="XM_033814733.1"/>
</dbReference>
<gene>
    <name evidence="4" type="ORF">M409DRAFT_61385</name>
</gene>
<keyword evidence="2 3" id="KW-0040">ANK repeat</keyword>
<dbReference type="InterPro" id="IPR036770">
    <property type="entry name" value="Ankyrin_rpt-contain_sf"/>
</dbReference>
<feature type="repeat" description="ANK" evidence="3">
    <location>
        <begin position="496"/>
        <end position="518"/>
    </location>
</feature>
<reference evidence="4" key="1">
    <citation type="journal article" date="2020" name="Stud. Mycol.">
        <title>101 Dothideomycetes genomes: a test case for predicting lifestyles and emergence of pathogens.</title>
        <authorList>
            <person name="Haridas S."/>
            <person name="Albert R."/>
            <person name="Binder M."/>
            <person name="Bloem J."/>
            <person name="Labutti K."/>
            <person name="Salamov A."/>
            <person name="Andreopoulos B."/>
            <person name="Baker S."/>
            <person name="Barry K."/>
            <person name="Bills G."/>
            <person name="Bluhm B."/>
            <person name="Cannon C."/>
            <person name="Castanera R."/>
            <person name="Culley D."/>
            <person name="Daum C."/>
            <person name="Ezra D."/>
            <person name="Gonzalez J."/>
            <person name="Henrissat B."/>
            <person name="Kuo A."/>
            <person name="Liang C."/>
            <person name="Lipzen A."/>
            <person name="Lutzoni F."/>
            <person name="Magnuson J."/>
            <person name="Mondo S."/>
            <person name="Nolan M."/>
            <person name="Ohm R."/>
            <person name="Pangilinan J."/>
            <person name="Park H.-J."/>
            <person name="Ramirez L."/>
            <person name="Alfaro M."/>
            <person name="Sun H."/>
            <person name="Tritt A."/>
            <person name="Yoshinaga Y."/>
            <person name="Zwiers L.-H."/>
            <person name="Turgeon B."/>
            <person name="Goodwin S."/>
            <person name="Spatafora J."/>
            <person name="Crous P."/>
            <person name="Grigoriev I."/>
        </authorList>
    </citation>
    <scope>NUCLEOTIDE SEQUENCE</scope>
    <source>
        <strain evidence="4">ATCC 36951</strain>
    </source>
</reference>
<proteinExistence type="predicted"/>
<sequence>MHMAKAFPLGKWTVVPFVEGQQRSGEDWSVAKFQRSQRVRYLIRTAQLNRIGDTDVNIAICEVVTKSRLLLSHPELADPRAGNTIHDIAATRGDDGAARLVGGTLRWDIIAYSKPLASESYAHLPETILFATIGVSQSFTKRYFFRTDLKAIYGTRQGDSFLFPLYAALHQWGIAARLVNVWRPITTRTLDQRRAAKVIATWTSHCALYLEDGRDQSRAQLHMQAACLTHVSEEGTAEHNHTEADIPQTSIGSLPEEILLLVIEYAVQDRAAPVEYTRYNERPGKRYEGKQPWLADIQNMGIPLVNRQWNRIFNGLVDDLTVTVSMSDWRDSPWTTTPLMVVHPKSYVALQCARRITLDCSILPLFAAYPLPTQLADILRSRECLPEMRFSAPRGPDTFLPYFPDYLPFASRTAYLRDLLEPIAAVYAARHMTFAVRVPDWGNAVQCVRASPGPLREGEWPLLLWAAYSGSRAVASLALRAQDQTLEEVLNWRNMSGETPLYMAAMQGNLDVARLLLSFEETFIDCMTSDGRNPLLCAAASGHTALVEELLLCISDRYPGQEKAQILDAREECGGTTPLIAAAIQGHDGVVAALLQAGVDSDAIDYRGYTALRAAQASNLSQSCQVSTRSLSFGETKLGSTCTGPTGILLEEP</sequence>
<dbReference type="PRINTS" id="PR01415">
    <property type="entry name" value="ANKYRIN"/>
</dbReference>
<dbReference type="OrthoDB" id="195446at2759"/>
<keyword evidence="1" id="KW-0677">Repeat</keyword>
<dbReference type="PANTHER" id="PTHR24166:SF48">
    <property type="entry name" value="PROTEIN VAPYRIN"/>
    <property type="match status" value="1"/>
</dbReference>
<dbReference type="Pfam" id="PF12796">
    <property type="entry name" value="Ank_2"/>
    <property type="match status" value="1"/>
</dbReference>
<accession>A0A6A6BZ82</accession>
<dbReference type="Proteomes" id="UP000799537">
    <property type="component" value="Unassembled WGS sequence"/>
</dbReference>
<dbReference type="SUPFAM" id="SSF48403">
    <property type="entry name" value="Ankyrin repeat"/>
    <property type="match status" value="1"/>
</dbReference>
<evidence type="ECO:0000256" key="2">
    <source>
        <dbReference type="ARBA" id="ARBA00023043"/>
    </source>
</evidence>
<dbReference type="Gene3D" id="1.25.40.20">
    <property type="entry name" value="Ankyrin repeat-containing domain"/>
    <property type="match status" value="2"/>
</dbReference>
<feature type="repeat" description="ANK" evidence="3">
    <location>
        <begin position="574"/>
        <end position="606"/>
    </location>
</feature>
<dbReference type="InterPro" id="IPR050889">
    <property type="entry name" value="Dendritic_Spine_Reg/Scaffold"/>
</dbReference>
<dbReference type="PROSITE" id="PS50088">
    <property type="entry name" value="ANK_REPEAT"/>
    <property type="match status" value="2"/>
</dbReference>
<evidence type="ECO:0000313" key="4">
    <source>
        <dbReference type="EMBL" id="KAF2158726.1"/>
    </source>
</evidence>
<evidence type="ECO:0000256" key="1">
    <source>
        <dbReference type="ARBA" id="ARBA00022737"/>
    </source>
</evidence>
<dbReference type="SMART" id="SM00248">
    <property type="entry name" value="ANK"/>
    <property type="match status" value="4"/>
</dbReference>
<dbReference type="Pfam" id="PF00023">
    <property type="entry name" value="Ank"/>
    <property type="match status" value="1"/>
</dbReference>
<dbReference type="AlphaFoldDB" id="A0A6A6BZ82"/>
<dbReference type="PROSITE" id="PS50297">
    <property type="entry name" value="ANK_REP_REGION"/>
    <property type="match status" value="2"/>
</dbReference>
<organism evidence="4 5">
    <name type="scientific">Zasmidium cellare ATCC 36951</name>
    <dbReference type="NCBI Taxonomy" id="1080233"/>
    <lineage>
        <taxon>Eukaryota</taxon>
        <taxon>Fungi</taxon>
        <taxon>Dikarya</taxon>
        <taxon>Ascomycota</taxon>
        <taxon>Pezizomycotina</taxon>
        <taxon>Dothideomycetes</taxon>
        <taxon>Dothideomycetidae</taxon>
        <taxon>Mycosphaerellales</taxon>
        <taxon>Mycosphaerellaceae</taxon>
        <taxon>Zasmidium</taxon>
    </lineage>
</organism>
<evidence type="ECO:0000256" key="3">
    <source>
        <dbReference type="PROSITE-ProRule" id="PRU00023"/>
    </source>
</evidence>
<evidence type="ECO:0000313" key="5">
    <source>
        <dbReference type="Proteomes" id="UP000799537"/>
    </source>
</evidence>
<dbReference type="PANTHER" id="PTHR24166">
    <property type="entry name" value="ROLLING PEBBLES, ISOFORM B"/>
    <property type="match status" value="1"/>
</dbReference>
<keyword evidence="5" id="KW-1185">Reference proteome</keyword>